<accession>H3AF70</accession>
<dbReference type="InterPro" id="IPR013783">
    <property type="entry name" value="Ig-like_fold"/>
</dbReference>
<organism evidence="4 5">
    <name type="scientific">Latimeria chalumnae</name>
    <name type="common">Coelacanth</name>
    <dbReference type="NCBI Taxonomy" id="7897"/>
    <lineage>
        <taxon>Eukaryota</taxon>
        <taxon>Metazoa</taxon>
        <taxon>Chordata</taxon>
        <taxon>Craniata</taxon>
        <taxon>Vertebrata</taxon>
        <taxon>Euteleostomi</taxon>
        <taxon>Coelacanthiformes</taxon>
        <taxon>Coelacanthidae</taxon>
        <taxon>Latimeria</taxon>
    </lineage>
</organism>
<dbReference type="InterPro" id="IPR033305">
    <property type="entry name" value="Hydin-like"/>
</dbReference>
<dbReference type="Pfam" id="PF17213">
    <property type="entry name" value="Hydin_ADK"/>
    <property type="match status" value="1"/>
</dbReference>
<dbReference type="GO" id="GO:1904158">
    <property type="term" value="P:axonemal central apparatus assembly"/>
    <property type="evidence" value="ECO:0007669"/>
    <property type="project" value="TreeGrafter"/>
</dbReference>
<dbReference type="eggNOG" id="ENOG502QTDZ">
    <property type="taxonomic scope" value="Eukaryota"/>
</dbReference>
<feature type="domain" description="CFAP65 tenth Ig-like" evidence="3">
    <location>
        <begin position="18"/>
        <end position="76"/>
    </location>
</feature>
<dbReference type="PANTHER" id="PTHR23053">
    <property type="entry name" value="DLEC1 DELETED IN LUNG AND ESOPHAGEAL CANCER 1"/>
    <property type="match status" value="1"/>
</dbReference>
<proteinExistence type="predicted"/>
<dbReference type="EMBL" id="AFYH01190256">
    <property type="status" value="NOT_ANNOTATED_CDS"/>
    <property type="molecule type" value="Genomic_DNA"/>
</dbReference>
<dbReference type="InParanoid" id="H3AF70"/>
<reference evidence="5" key="1">
    <citation type="submission" date="2011-08" db="EMBL/GenBank/DDBJ databases">
        <title>The draft genome of Latimeria chalumnae.</title>
        <authorList>
            <person name="Di Palma F."/>
            <person name="Alfoldi J."/>
            <person name="Johnson J."/>
            <person name="Berlin A."/>
            <person name="Gnerre S."/>
            <person name="Jaffe D."/>
            <person name="MacCallum I."/>
            <person name="Young S."/>
            <person name="Walker B.J."/>
            <person name="Lander E."/>
            <person name="Lindblad-Toh K."/>
        </authorList>
    </citation>
    <scope>NUCLEOTIDE SEQUENCE [LARGE SCALE GENOMIC DNA]</scope>
    <source>
        <strain evidence="5">Wild caught</strain>
    </source>
</reference>
<dbReference type="PANTHER" id="PTHR23053:SF0">
    <property type="entry name" value="HYDROCEPHALUS-INDUCING PROTEIN HOMOLOG"/>
    <property type="match status" value="1"/>
</dbReference>
<dbReference type="Pfam" id="PF24291">
    <property type="entry name" value="Ig_CFAP65"/>
    <property type="match status" value="1"/>
</dbReference>
<dbReference type="EMBL" id="AFYH01190257">
    <property type="status" value="NOT_ANNOTATED_CDS"/>
    <property type="molecule type" value="Genomic_DNA"/>
</dbReference>
<dbReference type="GeneTree" id="ENSGT00940000163228"/>
<evidence type="ECO:0000313" key="5">
    <source>
        <dbReference type="Proteomes" id="UP000008672"/>
    </source>
</evidence>
<dbReference type="GO" id="GO:0005930">
    <property type="term" value="C:axoneme"/>
    <property type="evidence" value="ECO:0007669"/>
    <property type="project" value="TreeGrafter"/>
</dbReference>
<dbReference type="Gene3D" id="2.60.40.10">
    <property type="entry name" value="Immunoglobulins"/>
    <property type="match status" value="1"/>
</dbReference>
<feature type="domain" description="Hydin adenylate kinase-like" evidence="2">
    <location>
        <begin position="291"/>
        <end position="359"/>
    </location>
</feature>
<evidence type="ECO:0000313" key="4">
    <source>
        <dbReference type="Ensembl" id="ENSLACP00000008291.1"/>
    </source>
</evidence>
<dbReference type="SUPFAM" id="SSF52540">
    <property type="entry name" value="P-loop containing nucleoside triphosphate hydrolases"/>
    <property type="match status" value="1"/>
</dbReference>
<dbReference type="OMA" id="ISPEARM"/>
<dbReference type="GO" id="GO:0003341">
    <property type="term" value="P:cilium movement"/>
    <property type="evidence" value="ECO:0007669"/>
    <property type="project" value="TreeGrafter"/>
</dbReference>
<dbReference type="InterPro" id="IPR027417">
    <property type="entry name" value="P-loop_NTPase"/>
</dbReference>
<dbReference type="HOGENOM" id="CLU_065495_0_0_1"/>
<reference evidence="4" key="3">
    <citation type="submission" date="2025-09" db="UniProtKB">
        <authorList>
            <consortium name="Ensembl"/>
        </authorList>
    </citation>
    <scope>IDENTIFICATION</scope>
</reference>
<dbReference type="Ensembl" id="ENSLACT00000008357.1">
    <property type="protein sequence ID" value="ENSLACP00000008291.1"/>
    <property type="gene ID" value="ENSLACG00000007338.1"/>
</dbReference>
<evidence type="ECO:0000256" key="1">
    <source>
        <dbReference type="SAM" id="MobiDB-lite"/>
    </source>
</evidence>
<dbReference type="EMBL" id="AFYH01190258">
    <property type="status" value="NOT_ANNOTATED_CDS"/>
    <property type="molecule type" value="Genomic_DNA"/>
</dbReference>
<dbReference type="InterPro" id="IPR056305">
    <property type="entry name" value="Ig_CFAP65_10th"/>
</dbReference>
<reference evidence="4" key="2">
    <citation type="submission" date="2025-08" db="UniProtKB">
        <authorList>
            <consortium name="Ensembl"/>
        </authorList>
    </citation>
    <scope>IDENTIFICATION</scope>
</reference>
<name>H3AF70_LATCH</name>
<keyword evidence="5" id="KW-1185">Reference proteome</keyword>
<dbReference type="InterPro" id="IPR033768">
    <property type="entry name" value="Hydin_ADK"/>
</dbReference>
<feature type="compositionally biased region" description="Basic and acidic residues" evidence="1">
    <location>
        <begin position="213"/>
        <end position="226"/>
    </location>
</feature>
<evidence type="ECO:0000259" key="2">
    <source>
        <dbReference type="Pfam" id="PF17213"/>
    </source>
</evidence>
<dbReference type="STRING" id="7897.ENSLACP00000008291"/>
<dbReference type="AlphaFoldDB" id="H3AF70"/>
<dbReference type="Gene3D" id="3.40.50.300">
    <property type="entry name" value="P-loop containing nucleotide triphosphate hydrolases"/>
    <property type="match status" value="1"/>
</dbReference>
<protein>
    <submittedName>
        <fullName evidence="4">Uncharacterized protein</fullName>
    </submittedName>
</protein>
<feature type="region of interest" description="Disordered" evidence="1">
    <location>
        <begin position="209"/>
        <end position="234"/>
    </location>
</feature>
<sequence length="361" mass="39882">MPLHLRRKLHPEMQPKGKVFEMLPPSGLLVPGQRVNVQVKFTPSEEKMYCRRLAMNISNSIHRVMLLVQGQGLEPQLEFTPSVVEFHPVLPFSPGDSVDVVVKNPCAFPIEFYSLEFDKQYLEEEMILRMVKGYDSQNILLLPPRHPGEKLPPELLEYYEEQKKIREDQAKHRGVEFAVQEGGATDEEIEGMLDTMDNQDLSMYLETNTGSTADERLTPKLDKKEEEGEEEVARGVSPLAVRLEKVKSTDSDSNVGVGDLDTNPVSKAIARHLGIDLSSDGQAARNRRGIAIILFGAPRSGKTNMAVTLAKYYGAACLTVDGVVVEAISSGNTAAGLQARELCARAAVEQAKHDAEELAGE</sequence>
<evidence type="ECO:0000259" key="3">
    <source>
        <dbReference type="Pfam" id="PF24291"/>
    </source>
</evidence>
<dbReference type="Proteomes" id="UP000008672">
    <property type="component" value="Unassembled WGS sequence"/>
</dbReference>